<comment type="subcellular location">
    <subcellularLocation>
        <location evidence="1">Cell membrane</location>
        <topology evidence="1">Multi-pass membrane protein</topology>
    </subcellularLocation>
</comment>
<keyword evidence="7" id="KW-0479">Metal-binding</keyword>
<evidence type="ECO:0000256" key="7">
    <source>
        <dbReference type="PIRSR" id="PIRSR604254-1"/>
    </source>
</evidence>
<evidence type="ECO:0000256" key="8">
    <source>
        <dbReference type="SAM" id="Phobius"/>
    </source>
</evidence>
<dbReference type="GO" id="GO:0005886">
    <property type="term" value="C:plasma membrane"/>
    <property type="evidence" value="ECO:0007669"/>
    <property type="project" value="UniProtKB-SubCell"/>
</dbReference>
<dbReference type="EMBL" id="CP026520">
    <property type="protein sequence ID" value="QAV19964.1"/>
    <property type="molecule type" value="Genomic_DNA"/>
</dbReference>
<accession>A0A410WZX3</accession>
<comment type="similarity">
    <text evidence="2">Belongs to the UPF0073 (Hly-III) family.</text>
</comment>
<dbReference type="AlphaFoldDB" id="A0A410WZX3"/>
<keyword evidence="12" id="KW-1185">Reference proteome</keyword>
<dbReference type="Proteomes" id="UP000288943">
    <property type="component" value="Chromosome"/>
</dbReference>
<sequence>MEYSPREEFANAVSHGIGTLLSIAALVLLVIQATTYGNTWHIVSFSIFGTSLILLYLCSTLVHSAPGGRLKDIFEIMDHSAIYVLIAGSYTPFMLVTLRGVLGWTLLGIVWGLALIGIVLKIFFVKRFIVLSTVCYIGMGWLIVLAFKPLAEHLSAYGIIWLVAGGLLYTVGTVFYLWRRIPYHHAIWHSFVIGGSVCHFFAVMQVLPVPA</sequence>
<keyword evidence="6 8" id="KW-0472">Membrane</keyword>
<feature type="transmembrane region" description="Helical" evidence="8">
    <location>
        <begin position="128"/>
        <end position="147"/>
    </location>
</feature>
<dbReference type="EMBL" id="JAMDMJ010000009">
    <property type="protein sequence ID" value="MCY9595970.1"/>
    <property type="molecule type" value="Genomic_DNA"/>
</dbReference>
<dbReference type="OrthoDB" id="9813689at2"/>
<evidence type="ECO:0000313" key="12">
    <source>
        <dbReference type="Proteomes" id="UP001527202"/>
    </source>
</evidence>
<feature type="transmembrane region" description="Helical" evidence="8">
    <location>
        <begin position="80"/>
        <end position="98"/>
    </location>
</feature>
<protein>
    <submittedName>
        <fullName evidence="10">Hemolysin D</fullName>
    </submittedName>
    <submittedName>
        <fullName evidence="9">Hemolysin III family protein</fullName>
    </submittedName>
</protein>
<name>A0A410WZX3_9BACL</name>
<dbReference type="PANTHER" id="PTHR20855">
    <property type="entry name" value="ADIPOR/PROGESTIN RECEPTOR-RELATED"/>
    <property type="match status" value="1"/>
</dbReference>
<feature type="transmembrane region" description="Helical" evidence="8">
    <location>
        <begin position="12"/>
        <end position="33"/>
    </location>
</feature>
<feature type="transmembrane region" description="Helical" evidence="8">
    <location>
        <begin position="186"/>
        <end position="207"/>
    </location>
</feature>
<evidence type="ECO:0000256" key="2">
    <source>
        <dbReference type="ARBA" id="ARBA00008488"/>
    </source>
</evidence>
<evidence type="ECO:0000256" key="5">
    <source>
        <dbReference type="ARBA" id="ARBA00022989"/>
    </source>
</evidence>
<evidence type="ECO:0000256" key="1">
    <source>
        <dbReference type="ARBA" id="ARBA00004651"/>
    </source>
</evidence>
<evidence type="ECO:0000313" key="11">
    <source>
        <dbReference type="Proteomes" id="UP000288943"/>
    </source>
</evidence>
<dbReference type="GO" id="GO:0140911">
    <property type="term" value="F:pore-forming activity"/>
    <property type="evidence" value="ECO:0007669"/>
    <property type="project" value="InterPro"/>
</dbReference>
<dbReference type="PANTHER" id="PTHR20855:SF3">
    <property type="entry name" value="LD03007P"/>
    <property type="match status" value="1"/>
</dbReference>
<evidence type="ECO:0000313" key="9">
    <source>
        <dbReference type="EMBL" id="MCY9595970.1"/>
    </source>
</evidence>
<keyword evidence="5 8" id="KW-1133">Transmembrane helix</keyword>
<dbReference type="InterPro" id="IPR005744">
    <property type="entry name" value="Hy-lIII"/>
</dbReference>
<dbReference type="GeneID" id="95377235"/>
<dbReference type="KEGG" id="pchi:PC41400_20800"/>
<keyword evidence="4 8" id="KW-0812">Transmembrane</keyword>
<keyword evidence="7" id="KW-0862">Zinc</keyword>
<dbReference type="RefSeq" id="WP_042233218.1">
    <property type="nucleotide sequence ID" value="NZ_CP026520.1"/>
</dbReference>
<feature type="transmembrane region" description="Helical" evidence="8">
    <location>
        <begin position="159"/>
        <end position="179"/>
    </location>
</feature>
<gene>
    <name evidence="9" type="ORF">M5X16_09300</name>
    <name evidence="10" type="ORF">PC41400_20800</name>
</gene>
<dbReference type="Pfam" id="PF03006">
    <property type="entry name" value="HlyIII"/>
    <property type="match status" value="1"/>
</dbReference>
<evidence type="ECO:0000313" key="10">
    <source>
        <dbReference type="EMBL" id="QAV19964.1"/>
    </source>
</evidence>
<evidence type="ECO:0000256" key="6">
    <source>
        <dbReference type="ARBA" id="ARBA00023136"/>
    </source>
</evidence>
<dbReference type="InterPro" id="IPR004254">
    <property type="entry name" value="AdipoR/HlyIII-related"/>
</dbReference>
<feature type="transmembrane region" description="Helical" evidence="8">
    <location>
        <begin position="104"/>
        <end position="123"/>
    </location>
</feature>
<feature type="binding site" evidence="7">
    <location>
        <position position="185"/>
    </location>
    <ligand>
        <name>Zn(2+)</name>
        <dbReference type="ChEBI" id="CHEBI:29105"/>
    </ligand>
</feature>
<reference evidence="10 11" key="1">
    <citation type="submission" date="2018-01" db="EMBL/GenBank/DDBJ databases">
        <title>The whole genome sequencing and assembly of Paenibacillus chitinolyticus KCCM 41400 strain.</title>
        <authorList>
            <person name="Kim J.-Y."/>
            <person name="Park M.-K."/>
            <person name="Lee Y.-J."/>
            <person name="Yi H."/>
            <person name="Bahn Y.-S."/>
            <person name="Kim J.F."/>
            <person name="Lee D.-W."/>
        </authorList>
    </citation>
    <scope>NUCLEOTIDE SEQUENCE [LARGE SCALE GENOMIC DNA]</scope>
    <source>
        <strain evidence="10 11">KCCM 41400</strain>
    </source>
</reference>
<feature type="transmembrane region" description="Helical" evidence="8">
    <location>
        <begin position="39"/>
        <end position="59"/>
    </location>
</feature>
<dbReference type="NCBIfam" id="TIGR01065">
    <property type="entry name" value="hlyIII"/>
    <property type="match status" value="1"/>
</dbReference>
<evidence type="ECO:0000256" key="3">
    <source>
        <dbReference type="ARBA" id="ARBA00022475"/>
    </source>
</evidence>
<feature type="binding site" evidence="7">
    <location>
        <position position="63"/>
    </location>
    <ligand>
        <name>Zn(2+)</name>
        <dbReference type="ChEBI" id="CHEBI:29105"/>
    </ligand>
</feature>
<reference evidence="9 12" key="2">
    <citation type="submission" date="2022-05" db="EMBL/GenBank/DDBJ databases">
        <title>Genome Sequencing of Bee-Associated Microbes.</title>
        <authorList>
            <person name="Dunlap C."/>
        </authorList>
    </citation>
    <scope>NUCLEOTIDE SEQUENCE [LARGE SCALE GENOMIC DNA]</scope>
    <source>
        <strain evidence="9 12">NRRL B-23120</strain>
    </source>
</reference>
<dbReference type="Proteomes" id="UP001527202">
    <property type="component" value="Unassembled WGS sequence"/>
</dbReference>
<dbReference type="GO" id="GO:0046872">
    <property type="term" value="F:metal ion binding"/>
    <property type="evidence" value="ECO:0007669"/>
    <property type="project" value="UniProtKB-KW"/>
</dbReference>
<proteinExistence type="inferred from homology"/>
<evidence type="ECO:0000256" key="4">
    <source>
        <dbReference type="ARBA" id="ARBA00022692"/>
    </source>
</evidence>
<keyword evidence="3" id="KW-1003">Cell membrane</keyword>
<feature type="binding site" evidence="7">
    <location>
        <position position="189"/>
    </location>
    <ligand>
        <name>Zn(2+)</name>
        <dbReference type="ChEBI" id="CHEBI:29105"/>
    </ligand>
</feature>
<organism evidence="10 11">
    <name type="scientific">Paenibacillus chitinolyticus</name>
    <dbReference type="NCBI Taxonomy" id="79263"/>
    <lineage>
        <taxon>Bacteria</taxon>
        <taxon>Bacillati</taxon>
        <taxon>Bacillota</taxon>
        <taxon>Bacilli</taxon>
        <taxon>Bacillales</taxon>
        <taxon>Paenibacillaceae</taxon>
        <taxon>Paenibacillus</taxon>
    </lineage>
</organism>